<proteinExistence type="predicted"/>
<sequence length="73" mass="8487">MAIISVAVECFLEVDVVVDEVTLLFQVFENYDFAVEDLYHCDPPSYECSQLFCQRFVGLTFQLVEDDVEIYYA</sequence>
<evidence type="ECO:0000313" key="2">
    <source>
        <dbReference type="Proteomes" id="UP000828390"/>
    </source>
</evidence>
<name>A0A9D4HC12_DREPO</name>
<organism evidence="1 2">
    <name type="scientific">Dreissena polymorpha</name>
    <name type="common">Zebra mussel</name>
    <name type="synonym">Mytilus polymorpha</name>
    <dbReference type="NCBI Taxonomy" id="45954"/>
    <lineage>
        <taxon>Eukaryota</taxon>
        <taxon>Metazoa</taxon>
        <taxon>Spiralia</taxon>
        <taxon>Lophotrochozoa</taxon>
        <taxon>Mollusca</taxon>
        <taxon>Bivalvia</taxon>
        <taxon>Autobranchia</taxon>
        <taxon>Heteroconchia</taxon>
        <taxon>Euheterodonta</taxon>
        <taxon>Imparidentia</taxon>
        <taxon>Neoheterodontei</taxon>
        <taxon>Myida</taxon>
        <taxon>Dreissenoidea</taxon>
        <taxon>Dreissenidae</taxon>
        <taxon>Dreissena</taxon>
    </lineage>
</organism>
<reference evidence="1" key="1">
    <citation type="journal article" date="2019" name="bioRxiv">
        <title>The Genome of the Zebra Mussel, Dreissena polymorpha: A Resource for Invasive Species Research.</title>
        <authorList>
            <person name="McCartney M.A."/>
            <person name="Auch B."/>
            <person name="Kono T."/>
            <person name="Mallez S."/>
            <person name="Zhang Y."/>
            <person name="Obille A."/>
            <person name="Becker A."/>
            <person name="Abrahante J.E."/>
            <person name="Garbe J."/>
            <person name="Badalamenti J.P."/>
            <person name="Herman A."/>
            <person name="Mangelson H."/>
            <person name="Liachko I."/>
            <person name="Sullivan S."/>
            <person name="Sone E.D."/>
            <person name="Koren S."/>
            <person name="Silverstein K.A.T."/>
            <person name="Beckman K.B."/>
            <person name="Gohl D.M."/>
        </authorList>
    </citation>
    <scope>NUCLEOTIDE SEQUENCE</scope>
    <source>
        <strain evidence="1">Duluth1</strain>
        <tissue evidence="1">Whole animal</tissue>
    </source>
</reference>
<evidence type="ECO:0000313" key="1">
    <source>
        <dbReference type="EMBL" id="KAH3714767.1"/>
    </source>
</evidence>
<comment type="caution">
    <text evidence="1">The sequence shown here is derived from an EMBL/GenBank/DDBJ whole genome shotgun (WGS) entry which is preliminary data.</text>
</comment>
<accession>A0A9D4HC12</accession>
<dbReference type="Proteomes" id="UP000828390">
    <property type="component" value="Unassembled WGS sequence"/>
</dbReference>
<dbReference type="AlphaFoldDB" id="A0A9D4HC12"/>
<gene>
    <name evidence="1" type="ORF">DPMN_057467</name>
</gene>
<dbReference type="EMBL" id="JAIWYP010000013">
    <property type="protein sequence ID" value="KAH3714767.1"/>
    <property type="molecule type" value="Genomic_DNA"/>
</dbReference>
<protein>
    <submittedName>
        <fullName evidence="1">Uncharacterized protein</fullName>
    </submittedName>
</protein>
<reference evidence="1" key="2">
    <citation type="submission" date="2020-11" db="EMBL/GenBank/DDBJ databases">
        <authorList>
            <person name="McCartney M.A."/>
            <person name="Auch B."/>
            <person name="Kono T."/>
            <person name="Mallez S."/>
            <person name="Becker A."/>
            <person name="Gohl D.M."/>
            <person name="Silverstein K.A.T."/>
            <person name="Koren S."/>
            <person name="Bechman K.B."/>
            <person name="Herman A."/>
            <person name="Abrahante J.E."/>
            <person name="Garbe J."/>
        </authorList>
    </citation>
    <scope>NUCLEOTIDE SEQUENCE</scope>
    <source>
        <strain evidence="1">Duluth1</strain>
        <tissue evidence="1">Whole animal</tissue>
    </source>
</reference>
<keyword evidence="2" id="KW-1185">Reference proteome</keyword>